<dbReference type="Gene3D" id="3.10.20.30">
    <property type="match status" value="1"/>
</dbReference>
<dbReference type="InterPro" id="IPR045865">
    <property type="entry name" value="ACT-like_dom_sf"/>
</dbReference>
<feature type="region of interest" description="Disordered" evidence="4">
    <location>
        <begin position="705"/>
        <end position="725"/>
    </location>
</feature>
<evidence type="ECO:0000259" key="5">
    <source>
        <dbReference type="PROSITE" id="PS51671"/>
    </source>
</evidence>
<dbReference type="PANTHER" id="PTHR21262">
    <property type="entry name" value="GUANOSINE-3',5'-BIS DIPHOSPHATE 3'-PYROPHOSPHOHYDROLASE"/>
    <property type="match status" value="1"/>
</dbReference>
<comment type="catalytic activity">
    <reaction evidence="2">
        <text>GTP + ATP = guanosine 3'-diphosphate 5'-triphosphate + AMP</text>
        <dbReference type="Rhea" id="RHEA:22088"/>
        <dbReference type="ChEBI" id="CHEBI:30616"/>
        <dbReference type="ChEBI" id="CHEBI:37565"/>
        <dbReference type="ChEBI" id="CHEBI:142410"/>
        <dbReference type="ChEBI" id="CHEBI:456215"/>
        <dbReference type="EC" id="2.7.6.5"/>
    </reaction>
</comment>
<dbReference type="SMART" id="SM00471">
    <property type="entry name" value="HDc"/>
    <property type="match status" value="1"/>
</dbReference>
<feature type="region of interest" description="Disordered" evidence="4">
    <location>
        <begin position="1"/>
        <end position="117"/>
    </location>
</feature>
<evidence type="ECO:0000259" key="7">
    <source>
        <dbReference type="PROSITE" id="PS51880"/>
    </source>
</evidence>
<name>A0ABY7IR74_STRNI</name>
<dbReference type="InterPro" id="IPR003607">
    <property type="entry name" value="HD/PDEase_dom"/>
</dbReference>
<evidence type="ECO:0000256" key="2">
    <source>
        <dbReference type="ARBA" id="ARBA00048244"/>
    </source>
</evidence>
<dbReference type="InterPro" id="IPR043519">
    <property type="entry name" value="NT_sf"/>
</dbReference>
<dbReference type="CDD" id="cd05399">
    <property type="entry name" value="NT_Rel-Spo_like"/>
    <property type="match status" value="1"/>
</dbReference>
<dbReference type="NCBIfam" id="TIGR00691">
    <property type="entry name" value="spoT_relA"/>
    <property type="match status" value="1"/>
</dbReference>
<evidence type="ECO:0000259" key="6">
    <source>
        <dbReference type="PROSITE" id="PS51831"/>
    </source>
</evidence>
<dbReference type="Gene3D" id="3.30.460.10">
    <property type="entry name" value="Beta Polymerase, domain 2"/>
    <property type="match status" value="1"/>
</dbReference>
<dbReference type="PROSITE" id="PS51671">
    <property type="entry name" value="ACT"/>
    <property type="match status" value="1"/>
</dbReference>
<dbReference type="InterPro" id="IPR012675">
    <property type="entry name" value="Beta-grasp_dom_sf"/>
</dbReference>
<dbReference type="Gene3D" id="3.30.70.260">
    <property type="match status" value="1"/>
</dbReference>
<dbReference type="InterPro" id="IPR004095">
    <property type="entry name" value="TGS"/>
</dbReference>
<gene>
    <name evidence="8" type="ORF">STRLI_006416</name>
</gene>
<dbReference type="PROSITE" id="PS51831">
    <property type="entry name" value="HD"/>
    <property type="match status" value="1"/>
</dbReference>
<dbReference type="Pfam" id="PF19296">
    <property type="entry name" value="RelA_AH_RIS"/>
    <property type="match status" value="1"/>
</dbReference>
<organism evidence="8 9">
    <name type="scientific">Streptomyces nigrescens</name>
    <dbReference type="NCBI Taxonomy" id="1920"/>
    <lineage>
        <taxon>Bacteria</taxon>
        <taxon>Bacillati</taxon>
        <taxon>Actinomycetota</taxon>
        <taxon>Actinomycetes</taxon>
        <taxon>Kitasatosporales</taxon>
        <taxon>Streptomycetaceae</taxon>
        <taxon>Streptomyces</taxon>
    </lineage>
</organism>
<dbReference type="SUPFAM" id="SSF109604">
    <property type="entry name" value="HD-domain/PDEase-like"/>
    <property type="match status" value="1"/>
</dbReference>
<feature type="domain" description="TGS" evidence="7">
    <location>
        <begin position="535"/>
        <end position="596"/>
    </location>
</feature>
<accession>A0ABY7IR74</accession>
<dbReference type="Pfam" id="PF04607">
    <property type="entry name" value="RelA_SpoT"/>
    <property type="match status" value="1"/>
</dbReference>
<dbReference type="SUPFAM" id="SSF81271">
    <property type="entry name" value="TGS-like"/>
    <property type="match status" value="1"/>
</dbReference>
<dbReference type="InterPro" id="IPR002912">
    <property type="entry name" value="ACT_dom"/>
</dbReference>
<dbReference type="Gene3D" id="1.10.3210.10">
    <property type="entry name" value="Hypothetical protein af1432"/>
    <property type="match status" value="1"/>
</dbReference>
<dbReference type="CDD" id="cd01668">
    <property type="entry name" value="TGS_RSH"/>
    <property type="match status" value="1"/>
</dbReference>
<evidence type="ECO:0000313" key="9">
    <source>
        <dbReference type="Proteomes" id="UP001210609"/>
    </source>
</evidence>
<dbReference type="RefSeq" id="WP_159489759.1">
    <property type="nucleotide sequence ID" value="NZ_BLIP01000002.1"/>
</dbReference>
<dbReference type="InterPro" id="IPR045600">
    <property type="entry name" value="RelA/SpoT_AH_RIS"/>
</dbReference>
<dbReference type="SUPFAM" id="SSF81301">
    <property type="entry name" value="Nucleotidyltransferase"/>
    <property type="match status" value="1"/>
</dbReference>
<dbReference type="Pfam" id="PF13328">
    <property type="entry name" value="HD_4"/>
    <property type="match status" value="1"/>
</dbReference>
<evidence type="ECO:0000256" key="1">
    <source>
        <dbReference type="ARBA" id="ARBA00004976"/>
    </source>
</evidence>
<dbReference type="SMART" id="SM00954">
    <property type="entry name" value="RelA_SpoT"/>
    <property type="match status" value="1"/>
</dbReference>
<dbReference type="PANTHER" id="PTHR21262:SF31">
    <property type="entry name" value="GTP PYROPHOSPHOKINASE"/>
    <property type="match status" value="1"/>
</dbReference>
<reference evidence="8 9" key="1">
    <citation type="submission" date="2022-12" db="EMBL/GenBank/DDBJ databases">
        <authorList>
            <person name="Ruckert C."/>
            <person name="Busche T."/>
            <person name="Kalinowski J."/>
            <person name="Wittmann C."/>
        </authorList>
    </citation>
    <scope>NUCLEOTIDE SEQUENCE [LARGE SCALE GENOMIC DNA]</scope>
    <source>
        <strain evidence="8 9">DSM 40555</strain>
    </source>
</reference>
<comment type="pathway">
    <text evidence="1">Purine metabolism; ppGpp biosynthesis; ppGpp from GTP: step 1/2.</text>
</comment>
<dbReference type="Pfam" id="PF13291">
    <property type="entry name" value="ACT_4"/>
    <property type="match status" value="1"/>
</dbReference>
<proteinExistence type="inferred from homology"/>
<evidence type="ECO:0000313" key="8">
    <source>
        <dbReference type="EMBL" id="WAU00186.1"/>
    </source>
</evidence>
<feature type="domain" description="ACT" evidence="5">
    <location>
        <begin position="798"/>
        <end position="872"/>
    </location>
</feature>
<comment type="function">
    <text evidence="3">In eubacteria ppGpp (guanosine 3'-diphosphate 5'-diphosphate) is a mediator of the stringent response that coordinates a variety of cellular activities in response to changes in nutritional abundance.</text>
</comment>
<evidence type="ECO:0000256" key="3">
    <source>
        <dbReference type="RuleBase" id="RU003847"/>
    </source>
</evidence>
<dbReference type="InterPro" id="IPR012676">
    <property type="entry name" value="TGS-like"/>
</dbReference>
<dbReference type="SUPFAM" id="SSF55021">
    <property type="entry name" value="ACT-like"/>
    <property type="match status" value="1"/>
</dbReference>
<evidence type="ECO:0000256" key="4">
    <source>
        <dbReference type="SAM" id="MobiDB-lite"/>
    </source>
</evidence>
<dbReference type="Proteomes" id="UP001210609">
    <property type="component" value="Chromosome"/>
</dbReference>
<feature type="compositionally biased region" description="Low complexity" evidence="4">
    <location>
        <begin position="75"/>
        <end position="88"/>
    </location>
</feature>
<feature type="domain" description="HD" evidence="6">
    <location>
        <begin position="182"/>
        <end position="279"/>
    </location>
</feature>
<keyword evidence="9" id="KW-1185">Reference proteome</keyword>
<dbReference type="Pfam" id="PF02824">
    <property type="entry name" value="TGS"/>
    <property type="match status" value="1"/>
</dbReference>
<sequence>MPDEAQPLSPGLRPTGSDAARPDEPKPTDVASSDAPQPERQGAPDGTATPRPPAGPTSASPAPAERPRTAPRPGPASSSSQSAAVPSRAPKPPAKTDQPAAAKPLPPAPAGRSGSPNRVRARLARLGVQRSSPYNPVLEPLLRAVRGNDPKIETATLRQVERAYQVAERWHRGQKRKSGDPYITHPLAVTTILAELGMDPATLMAGLLHDTVEDTEYGLDTLRRDFGDQVALLVDGVTKLDKVKFGEAAQAETVRKMVVAMAKDPRVLVIKLADRLHNMRTMRYLKREKQEKKARETLEIYAPLAHRLGMNTIKWELEDLAFAILYPKMYDEIVRLVAERAPKRDEYLAIVTDEVQADLRAARIKATVTGRPKHYYSVYQKMIVRGRDFAEIYDLVGIRVLVDTVRDCYAALGTIHARWNPVPGRFKDYIAMPKFNMYQSLHTTVIGPSGKPVELQIRTFDMHRRAEYGIAAHWKYKQEAVAGASKIRTDVPKNAGKGQDTVNDMAWLRQLLDWQKETEDPGEFLESLRFDLSRNEVFVFTPKGDVIALPAGATPVDFAYAVHTEVGHRTIGARVNGRLVPLESTLDNGDLVEVFTSKAPGAGPSRDWLGFVKSPRARNKIRGWFSKERRDEAIEQGKDAIARAMRKQNLPIQRILTGDSLVTLAHEMRYPDISSLYAAIGEGHVAAQGVVQKLVQALGGQDEATEDIAESTPIRPRSKRRSSADPGVVVKGVDDVWVKLARCCTPVPGDPIIGFVTRGNGVSVHRADCVNVDSLSRQPERILEVEWAPTQSSVFLVAIQVEALDRSRLLSDVTRILSDQHVNILSAAVQTSRDRVATSRFTFEMGDPKHLGHVLKAVRSVEGVYDVYRVTSARRP</sequence>
<dbReference type="CDD" id="cd00077">
    <property type="entry name" value="HDc"/>
    <property type="match status" value="1"/>
</dbReference>
<dbReference type="InterPro" id="IPR007685">
    <property type="entry name" value="RelA_SpoT"/>
</dbReference>
<dbReference type="PROSITE" id="PS51880">
    <property type="entry name" value="TGS"/>
    <property type="match status" value="1"/>
</dbReference>
<dbReference type="InterPro" id="IPR004811">
    <property type="entry name" value="RelA/Spo_fam"/>
</dbReference>
<protein>
    <submittedName>
        <fullName evidence="8">RelA/SpoT family protein</fullName>
    </submittedName>
</protein>
<comment type="similarity">
    <text evidence="3">Belongs to the relA/spoT family.</text>
</comment>
<dbReference type="InterPro" id="IPR006674">
    <property type="entry name" value="HD_domain"/>
</dbReference>
<dbReference type="InterPro" id="IPR033655">
    <property type="entry name" value="TGS_RelA/SpoT"/>
</dbReference>
<dbReference type="EMBL" id="CP114202">
    <property type="protein sequence ID" value="WAU00186.1"/>
    <property type="molecule type" value="Genomic_DNA"/>
</dbReference>
<dbReference type="CDD" id="cd04876">
    <property type="entry name" value="ACT_RelA-SpoT"/>
    <property type="match status" value="1"/>
</dbReference>